<gene>
    <name evidence="1" type="ORF">DSO57_1027661</name>
</gene>
<reference evidence="1" key="1">
    <citation type="submission" date="2022-04" db="EMBL/GenBank/DDBJ databases">
        <title>Genome of the entomopathogenic fungus Entomophthora muscae.</title>
        <authorList>
            <person name="Elya C."/>
            <person name="Lovett B.R."/>
            <person name="Lee E."/>
            <person name="Macias A.M."/>
            <person name="Hajek A.E."/>
            <person name="De Bivort B.L."/>
            <person name="Kasson M.T."/>
            <person name="De Fine Licht H.H."/>
            <person name="Stajich J.E."/>
        </authorList>
    </citation>
    <scope>NUCLEOTIDE SEQUENCE</scope>
    <source>
        <strain evidence="1">Berkeley</strain>
    </source>
</reference>
<dbReference type="Proteomes" id="UP001165960">
    <property type="component" value="Unassembled WGS sequence"/>
</dbReference>
<sequence>MNHLIFSAVLTACLGIGGHQYNQPHGPFNNSSGKYFYKELGQLNSSNQYYWSMLILPHSAHSVAIYTCMYYLLTYFAGNFEQYNIHTKALGELPRPEQGYSEEPLPCPHAEDLSYQLSGTNIFYKVDLRDAANKIFIKSEDGWKNTLKARKCLFGSLLMLFVLCNTPSTSQTMVDVVLGDLKDQCHVV</sequence>
<keyword evidence="2" id="KW-1185">Reference proteome</keyword>
<protein>
    <submittedName>
        <fullName evidence="1">Uncharacterized protein</fullName>
    </submittedName>
</protein>
<accession>A0ACC2UAR2</accession>
<name>A0ACC2UAR2_9FUNG</name>
<evidence type="ECO:0000313" key="1">
    <source>
        <dbReference type="EMBL" id="KAJ9084114.1"/>
    </source>
</evidence>
<proteinExistence type="predicted"/>
<organism evidence="1 2">
    <name type="scientific">Entomophthora muscae</name>
    <dbReference type="NCBI Taxonomy" id="34485"/>
    <lineage>
        <taxon>Eukaryota</taxon>
        <taxon>Fungi</taxon>
        <taxon>Fungi incertae sedis</taxon>
        <taxon>Zoopagomycota</taxon>
        <taxon>Entomophthoromycotina</taxon>
        <taxon>Entomophthoromycetes</taxon>
        <taxon>Entomophthorales</taxon>
        <taxon>Entomophthoraceae</taxon>
        <taxon>Entomophthora</taxon>
    </lineage>
</organism>
<comment type="caution">
    <text evidence="1">The sequence shown here is derived from an EMBL/GenBank/DDBJ whole genome shotgun (WGS) entry which is preliminary data.</text>
</comment>
<evidence type="ECO:0000313" key="2">
    <source>
        <dbReference type="Proteomes" id="UP001165960"/>
    </source>
</evidence>
<dbReference type="EMBL" id="QTSX02000880">
    <property type="protein sequence ID" value="KAJ9084114.1"/>
    <property type="molecule type" value="Genomic_DNA"/>
</dbReference>